<gene>
    <name evidence="2" type="ORF">ERUC_LOCUS40403</name>
</gene>
<evidence type="ECO:0000259" key="1">
    <source>
        <dbReference type="PROSITE" id="PS50181"/>
    </source>
</evidence>
<accession>A0ABC8LVN2</accession>
<dbReference type="InterPro" id="IPR036047">
    <property type="entry name" value="F-box-like_dom_sf"/>
</dbReference>
<dbReference type="AlphaFoldDB" id="A0ABC8LVN2"/>
<dbReference type="SUPFAM" id="SSF81383">
    <property type="entry name" value="F-box domain"/>
    <property type="match status" value="1"/>
</dbReference>
<sequence>MEDSQPSPSRLDLDHTGNCTTTTTIPFDLIIEILSRLPAKSLLRFQSVSKLCLSTIRSKFFVDLFLTRSKTRPRLLFTFYLQNSWDKFLFSAPEYDNNEDDKSSSVLARYDMMTISELDVICGSVNGFICCKSVVSSTKLNKITVYNPTTRQIIKLPDVTSDTGYVDALFGYDPVEDQYKVLCVNRKPQQQEFLVCTLISSQKQEWRKMENTIGDNSQCLYLGQVCIDGAVYYSVGESMIVRFDVRSEKIEFIKTPKKSAAFKTALVNYNGKFGRLECSHKKKMVTLWVLEDVEKQEWSSMTYAFPYQRWEISHGVSVVPQDGIRWAFTRKSRLPFRVCYYDFNKKNVREVEIRGMEDGDLRPIDGFGVVDANAGHIENIRFL</sequence>
<dbReference type="NCBIfam" id="TIGR01640">
    <property type="entry name" value="F_box_assoc_1"/>
    <property type="match status" value="1"/>
</dbReference>
<evidence type="ECO:0000313" key="2">
    <source>
        <dbReference type="EMBL" id="CAH8387920.1"/>
    </source>
</evidence>
<dbReference type="EMBL" id="CAKOAT010770709">
    <property type="protein sequence ID" value="CAH8387920.1"/>
    <property type="molecule type" value="Genomic_DNA"/>
</dbReference>
<dbReference type="InterPro" id="IPR017451">
    <property type="entry name" value="F-box-assoc_interact_dom"/>
</dbReference>
<evidence type="ECO:0000313" key="3">
    <source>
        <dbReference type="Proteomes" id="UP001642260"/>
    </source>
</evidence>
<organism evidence="2 3">
    <name type="scientific">Eruca vesicaria subsp. sativa</name>
    <name type="common">Garden rocket</name>
    <name type="synonym">Eruca sativa</name>
    <dbReference type="NCBI Taxonomy" id="29727"/>
    <lineage>
        <taxon>Eukaryota</taxon>
        <taxon>Viridiplantae</taxon>
        <taxon>Streptophyta</taxon>
        <taxon>Embryophyta</taxon>
        <taxon>Tracheophyta</taxon>
        <taxon>Spermatophyta</taxon>
        <taxon>Magnoliopsida</taxon>
        <taxon>eudicotyledons</taxon>
        <taxon>Gunneridae</taxon>
        <taxon>Pentapetalae</taxon>
        <taxon>rosids</taxon>
        <taxon>malvids</taxon>
        <taxon>Brassicales</taxon>
        <taxon>Brassicaceae</taxon>
        <taxon>Brassiceae</taxon>
        <taxon>Eruca</taxon>
    </lineage>
</organism>
<protein>
    <recommendedName>
        <fullName evidence="1">F-box domain-containing protein</fullName>
    </recommendedName>
</protein>
<dbReference type="Proteomes" id="UP001642260">
    <property type="component" value="Unassembled WGS sequence"/>
</dbReference>
<dbReference type="PANTHER" id="PTHR31111:SF98">
    <property type="entry name" value="F-BOX ASSOCIATED UBIQUITINATION EFFECTOR FAMILY PROTEIN-RELATED"/>
    <property type="match status" value="1"/>
</dbReference>
<dbReference type="PROSITE" id="PS50181">
    <property type="entry name" value="FBOX"/>
    <property type="match status" value="1"/>
</dbReference>
<dbReference type="InterPro" id="IPR013187">
    <property type="entry name" value="F-box-assoc_dom_typ3"/>
</dbReference>
<dbReference type="InterPro" id="IPR001810">
    <property type="entry name" value="F-box_dom"/>
</dbReference>
<feature type="domain" description="F-box" evidence="1">
    <location>
        <begin position="19"/>
        <end position="64"/>
    </location>
</feature>
<dbReference type="SMART" id="SM00256">
    <property type="entry name" value="FBOX"/>
    <property type="match status" value="1"/>
</dbReference>
<keyword evidence="3" id="KW-1185">Reference proteome</keyword>
<name>A0ABC8LVN2_ERUVS</name>
<reference evidence="2 3" key="1">
    <citation type="submission" date="2022-03" db="EMBL/GenBank/DDBJ databases">
        <authorList>
            <person name="Macdonald S."/>
            <person name="Ahmed S."/>
            <person name="Newling K."/>
        </authorList>
    </citation>
    <scope>NUCLEOTIDE SEQUENCE [LARGE SCALE GENOMIC DNA]</scope>
</reference>
<dbReference type="Pfam" id="PF00646">
    <property type="entry name" value="F-box"/>
    <property type="match status" value="1"/>
</dbReference>
<dbReference type="Pfam" id="PF08268">
    <property type="entry name" value="FBA_3"/>
    <property type="match status" value="1"/>
</dbReference>
<dbReference type="PANTHER" id="PTHR31111">
    <property type="entry name" value="BNAA05G37150D PROTEIN-RELATED"/>
    <property type="match status" value="1"/>
</dbReference>
<comment type="caution">
    <text evidence="2">The sequence shown here is derived from an EMBL/GenBank/DDBJ whole genome shotgun (WGS) entry which is preliminary data.</text>
</comment>
<proteinExistence type="predicted"/>